<dbReference type="AlphaFoldDB" id="A0A3D9LHG1"/>
<proteinExistence type="inferred from homology"/>
<keyword evidence="4" id="KW-1185">Reference proteome</keyword>
<accession>A0A3D9LHG1</accession>
<gene>
    <name evidence="3" type="ORF">C8E99_2339</name>
</gene>
<dbReference type="PANTHER" id="PTHR35174:SF4">
    <property type="entry name" value="BLL7163 PROTEIN"/>
    <property type="match status" value="1"/>
</dbReference>
<feature type="domain" description="YCII-related" evidence="2">
    <location>
        <begin position="1"/>
        <end position="114"/>
    </location>
</feature>
<dbReference type="RefSeq" id="WP_115932424.1">
    <property type="nucleotide sequence ID" value="NZ_QREH01000001.1"/>
</dbReference>
<evidence type="ECO:0000313" key="3">
    <source>
        <dbReference type="EMBL" id="REE04503.1"/>
    </source>
</evidence>
<sequence>MKYMLIMRATDAAVEASKSMPVEEMLNQMGSYNEELMAAGVMAGGEGLAYPEDRANFVLDFAQDPPTVSDAPYGETEALFNGFWMLEVPTKEDAVTWASKCPLGPGSKLEVRRVQTEEDFADFADNEYIQKEAGWREGVNRAAGGNP</sequence>
<comment type="caution">
    <text evidence="3">The sequence shown here is derived from an EMBL/GenBank/DDBJ whole genome shotgun (WGS) entry which is preliminary data.</text>
</comment>
<comment type="similarity">
    <text evidence="1">Belongs to the YciI family.</text>
</comment>
<dbReference type="SUPFAM" id="SSF54909">
    <property type="entry name" value="Dimeric alpha+beta barrel"/>
    <property type="match status" value="1"/>
</dbReference>
<dbReference type="PANTHER" id="PTHR35174">
    <property type="entry name" value="BLL7171 PROTEIN-RELATED"/>
    <property type="match status" value="1"/>
</dbReference>
<dbReference type="InterPro" id="IPR005545">
    <property type="entry name" value="YCII"/>
</dbReference>
<evidence type="ECO:0000259" key="2">
    <source>
        <dbReference type="Pfam" id="PF03795"/>
    </source>
</evidence>
<dbReference type="OrthoDB" id="668782at2"/>
<dbReference type="Gene3D" id="3.30.70.1060">
    <property type="entry name" value="Dimeric alpha+beta barrel"/>
    <property type="match status" value="1"/>
</dbReference>
<dbReference type="Pfam" id="PF03795">
    <property type="entry name" value="YCII"/>
    <property type="match status" value="1"/>
</dbReference>
<dbReference type="InterPro" id="IPR011008">
    <property type="entry name" value="Dimeric_a/b-barrel"/>
</dbReference>
<dbReference type="EMBL" id="QREH01000001">
    <property type="protein sequence ID" value="REE04503.1"/>
    <property type="molecule type" value="Genomic_DNA"/>
</dbReference>
<protein>
    <recommendedName>
        <fullName evidence="2">YCII-related domain-containing protein</fullName>
    </recommendedName>
</protein>
<organism evidence="3 4">
    <name type="scientific">Citricoccus muralis</name>
    <dbReference type="NCBI Taxonomy" id="169134"/>
    <lineage>
        <taxon>Bacteria</taxon>
        <taxon>Bacillati</taxon>
        <taxon>Actinomycetota</taxon>
        <taxon>Actinomycetes</taxon>
        <taxon>Micrococcales</taxon>
        <taxon>Micrococcaceae</taxon>
        <taxon>Citricoccus</taxon>
    </lineage>
</organism>
<evidence type="ECO:0000313" key="4">
    <source>
        <dbReference type="Proteomes" id="UP000256727"/>
    </source>
</evidence>
<evidence type="ECO:0000256" key="1">
    <source>
        <dbReference type="ARBA" id="ARBA00007689"/>
    </source>
</evidence>
<dbReference type="Proteomes" id="UP000256727">
    <property type="component" value="Unassembled WGS sequence"/>
</dbReference>
<reference evidence="3 4" key="1">
    <citation type="submission" date="2018-07" db="EMBL/GenBank/DDBJ databases">
        <title>Sequencing the genomes of 1000 actinobacteria strains.</title>
        <authorList>
            <person name="Klenk H.-P."/>
        </authorList>
    </citation>
    <scope>NUCLEOTIDE SEQUENCE [LARGE SCALE GENOMIC DNA]</scope>
    <source>
        <strain evidence="3 4">DSM 14442</strain>
    </source>
</reference>
<name>A0A3D9LHG1_9MICC</name>